<gene>
    <name evidence="1" type="ORF">EIN_127160</name>
</gene>
<dbReference type="VEuPathDB" id="AmoebaDB:EIN_127160"/>
<keyword evidence="2" id="KW-1185">Reference proteome</keyword>
<dbReference type="OrthoDB" id="2013775at2759"/>
<evidence type="ECO:0000313" key="2">
    <source>
        <dbReference type="Proteomes" id="UP000014680"/>
    </source>
</evidence>
<dbReference type="SUPFAM" id="SSF52058">
    <property type="entry name" value="L domain-like"/>
    <property type="match status" value="2"/>
</dbReference>
<dbReference type="AlphaFoldDB" id="L7FMK2"/>
<dbReference type="InterPro" id="IPR026906">
    <property type="entry name" value="LRR_5"/>
</dbReference>
<dbReference type="GeneID" id="14888509"/>
<name>L7FMK2_ENTIV</name>
<dbReference type="KEGG" id="eiv:EIN_127160"/>
<dbReference type="InterPro" id="IPR053139">
    <property type="entry name" value="Surface_bspA-like"/>
</dbReference>
<protein>
    <recommendedName>
        <fullName evidence="3">Leucine rich repeat containing protein BspA family protein</fullName>
    </recommendedName>
</protein>
<proteinExistence type="predicted"/>
<dbReference type="Proteomes" id="UP000014680">
    <property type="component" value="Unassembled WGS sequence"/>
</dbReference>
<reference evidence="1 2" key="1">
    <citation type="submission" date="2012-10" db="EMBL/GenBank/DDBJ databases">
        <authorList>
            <person name="Zafar N."/>
            <person name="Inman J."/>
            <person name="Hall N."/>
            <person name="Lorenzi H."/>
            <person name="Caler E."/>
        </authorList>
    </citation>
    <scope>NUCLEOTIDE SEQUENCE [LARGE SCALE GENOMIC DNA]</scope>
    <source>
        <strain evidence="1 2">IP1</strain>
    </source>
</reference>
<evidence type="ECO:0008006" key="3">
    <source>
        <dbReference type="Google" id="ProtNLM"/>
    </source>
</evidence>
<dbReference type="InterPro" id="IPR032675">
    <property type="entry name" value="LRR_dom_sf"/>
</dbReference>
<dbReference type="Pfam" id="PF13306">
    <property type="entry name" value="LRR_5"/>
    <property type="match status" value="6"/>
</dbReference>
<sequence length="1136" mass="129903">MSKRIDVFSMQIVVIYLKEYNDFINIVLVCKKYKNVLDRVRMNPIQITPKTKNLFKCIQTQKIFSPFDVKLNTEKLFFNYPKSAKECLIEFNNFNVCPFSVFTREDQTYFNDNIPDFVRIIGENTFKGCKEASITLPNSVIEIFQNAFSGCSNITEIVLPPHLTHIGNSAFYNCKSLKEIKLPELLEYIPNSCFFGCTSLSSVNFGTNVTLIGHDAFRKCGFKDFTIDKNVFIKKSIFVCNTLTKITFCGKKCILCSTCCECLQLKEVVMDDNVEMIANYAFVDCMSLEKITLSANLEVIGPNAFSYCRKLMQFDVPHKVRLVGSFAFEKCEQLKELVFGENVVFDKGGCFEKCTSLTRLNVPINHMKYLYIATENEKEIFERLGIEVLNVMKSKCVNESVFKFDNFCDTRDTISNHANYIHLGDLDVFDSNSYYLSEHPRIYIPSTVVDGDIGFSRFDNPIEKIVIPNNLLLIQENDFYVRNAKSILISSIVTKIQRYCFSNSLIKEFAVPQSVRKIESKAFSDSSDMTSLYIPKSVTKIGKHVFVGCTNLKSIVFEDGRHFDIEMETEDQENVCNVTLNTAKLDDNVEFPLDSTKIKVPSSVTKICSPYFKKYANLCEVVLPTTIKKIEKFIFVGCTKLTKITFYDSFNDLHKLNGKSDTIEKFKKYLFDTVSVSYAFYLQMKAFGYIFNNVNLTSKDLELYGTEIDYSVIKSINDVDKNVIIKNIINLKKYISESYCDITKFVIPSKIECINTCNFVSENLREIDISLVTKKVTRYCFSGAQFLQSVTFSNTLEKIGDEVFINCNSLKNITFPKSLKKVGKRCFANCYSLENVCCESKEVVYNSQCFMNCFNLNCVPKIQHLKNGVFWGCNSLVKFDSFENVESIPHCTFMKCYNLREIILPKTLKTIGKFAFKNCVSLESVTFPKLLNTIEDGCYMNCSKLCRVNLGHLNITFGSDVFEGCTSLNSILFENENVLFYDGEVSYTLYKQFEKNQIVCDNVKVKFNDLTIFGIDILKDKKVRRIDEGAFFNNTTITKIEIPNNITNIGDFCFACATQLERVVLPSSITELPPFCFDNCVSLKTINLEHIKKIGMGCFDNTNGAVLVTNRVVFKIFYKNKTENIKPLFTILNIAN</sequence>
<dbReference type="PANTHER" id="PTHR45661:SF3">
    <property type="entry name" value="IG-LIKE DOMAIN-CONTAINING PROTEIN"/>
    <property type="match status" value="1"/>
</dbReference>
<dbReference type="Gene3D" id="3.80.10.10">
    <property type="entry name" value="Ribonuclease Inhibitor"/>
    <property type="match status" value="8"/>
</dbReference>
<evidence type="ECO:0000313" key="1">
    <source>
        <dbReference type="EMBL" id="ELP89528.1"/>
    </source>
</evidence>
<accession>L7FMK2</accession>
<dbReference type="EMBL" id="KB206616">
    <property type="protein sequence ID" value="ELP89528.1"/>
    <property type="molecule type" value="Genomic_DNA"/>
</dbReference>
<organism evidence="1 2">
    <name type="scientific">Entamoeba invadens IP1</name>
    <dbReference type="NCBI Taxonomy" id="370355"/>
    <lineage>
        <taxon>Eukaryota</taxon>
        <taxon>Amoebozoa</taxon>
        <taxon>Evosea</taxon>
        <taxon>Archamoebae</taxon>
        <taxon>Mastigamoebida</taxon>
        <taxon>Entamoebidae</taxon>
        <taxon>Entamoeba</taxon>
    </lineage>
</organism>
<dbReference type="PANTHER" id="PTHR45661">
    <property type="entry name" value="SURFACE ANTIGEN"/>
    <property type="match status" value="1"/>
</dbReference>
<dbReference type="RefSeq" id="XP_004256299.1">
    <property type="nucleotide sequence ID" value="XM_004256251.1"/>
</dbReference>